<protein>
    <submittedName>
        <fullName evidence="2">Putative HNH endonuclease</fullName>
    </submittedName>
</protein>
<accession>A0A2I6PD49</accession>
<gene>
    <name evidence="2" type="ORF">phiL_0761</name>
</gene>
<sequence length="173" mass="19482">MKSIPDNIKEIVQIDEKSPTGLSWVSCGRADVEEGTPCGSLNLRGYYQTNILGDIFLNHRIVFFLHNGYLPEIVDHIDRNTVNNSPDNLREADKSQNQANQKIRIDNTHGVKGVYFNRKREKPWWCSVTFRGKTYFGGSFKTLEEAADAVSQLRKNVHGDFASSGKETGSSET</sequence>
<dbReference type="Gene3D" id="3.90.75.20">
    <property type="match status" value="1"/>
</dbReference>
<keyword evidence="2" id="KW-0540">Nuclease</keyword>
<evidence type="ECO:0000259" key="1">
    <source>
        <dbReference type="Pfam" id="PF13392"/>
    </source>
</evidence>
<reference evidence="2 3" key="1">
    <citation type="submission" date="2017-12" db="EMBL/GenBank/DDBJ databases">
        <title>A novel LAMP bacteriophage infecting Escherichia coli.</title>
        <authorList>
            <person name="Golomidova A.K."/>
            <person name="Letarov A.V."/>
            <person name="Kostryukova E.S."/>
            <person name="Babenko V.V."/>
            <person name="Prokhorov N.S."/>
        </authorList>
    </citation>
    <scope>NUCLEOTIDE SEQUENCE [LARGE SCALE GENOMIC DNA]</scope>
</reference>
<feature type="domain" description="HNH nuclease" evidence="1">
    <location>
        <begin position="59"/>
        <end position="98"/>
    </location>
</feature>
<keyword evidence="2" id="KW-0378">Hydrolase</keyword>
<organism evidence="2 3">
    <name type="scientific">Escherichia phage LAMP</name>
    <dbReference type="NCBI Taxonomy" id="2065191"/>
    <lineage>
        <taxon>Viruses</taxon>
        <taxon>Duplodnaviria</taxon>
        <taxon>Heunggongvirae</taxon>
        <taxon>Uroviricota</taxon>
        <taxon>Caudoviricetes</taxon>
        <taxon>Mktvariviridae</taxon>
        <taxon>Gordonclarkvirinae</taxon>
        <taxon>Kuravirus</taxon>
        <taxon>Kuravirus LAMP</taxon>
    </lineage>
</organism>
<dbReference type="InterPro" id="IPR003615">
    <property type="entry name" value="HNH_nuc"/>
</dbReference>
<dbReference type="GO" id="GO:0004519">
    <property type="term" value="F:endonuclease activity"/>
    <property type="evidence" value="ECO:0007669"/>
    <property type="project" value="UniProtKB-KW"/>
</dbReference>
<evidence type="ECO:0000313" key="2">
    <source>
        <dbReference type="EMBL" id="AUM57644.1"/>
    </source>
</evidence>
<proteinExistence type="predicted"/>
<dbReference type="EMBL" id="MG673519">
    <property type="protein sequence ID" value="AUM57644.1"/>
    <property type="molecule type" value="Genomic_DNA"/>
</dbReference>
<dbReference type="Pfam" id="PF13392">
    <property type="entry name" value="HNH_3"/>
    <property type="match status" value="1"/>
</dbReference>
<evidence type="ECO:0000313" key="3">
    <source>
        <dbReference type="Proteomes" id="UP000240724"/>
    </source>
</evidence>
<name>A0A2I6PD49_9CAUD</name>
<keyword evidence="3" id="KW-1185">Reference proteome</keyword>
<keyword evidence="2" id="KW-0255">Endonuclease</keyword>
<dbReference type="SUPFAM" id="SSF54060">
    <property type="entry name" value="His-Me finger endonucleases"/>
    <property type="match status" value="1"/>
</dbReference>
<dbReference type="Proteomes" id="UP000240724">
    <property type="component" value="Segment"/>
</dbReference>
<dbReference type="InterPro" id="IPR044925">
    <property type="entry name" value="His-Me_finger_sf"/>
</dbReference>